<evidence type="ECO:0000313" key="7">
    <source>
        <dbReference type="Proteomes" id="UP001290861"/>
    </source>
</evidence>
<dbReference type="PANTHER" id="PTHR34478:SF1">
    <property type="entry name" value="PROTEIN LEMA"/>
    <property type="match status" value="1"/>
</dbReference>
<gene>
    <name evidence="6" type="ORF">P9H32_13070</name>
</gene>
<keyword evidence="5" id="KW-0472">Membrane</keyword>
<evidence type="ECO:0000256" key="5">
    <source>
        <dbReference type="ARBA" id="ARBA00023136"/>
    </source>
</evidence>
<proteinExistence type="inferred from homology"/>
<dbReference type="SUPFAM" id="SSF140478">
    <property type="entry name" value="LemA-like"/>
    <property type="match status" value="1"/>
</dbReference>
<comment type="similarity">
    <text evidence="2">Belongs to the LemA family.</text>
</comment>
<protein>
    <submittedName>
        <fullName evidence="6">LemA family protein</fullName>
    </submittedName>
</protein>
<keyword evidence="4" id="KW-1133">Transmembrane helix</keyword>
<keyword evidence="7" id="KW-1185">Reference proteome</keyword>
<dbReference type="Pfam" id="PF04011">
    <property type="entry name" value="LemA"/>
    <property type="match status" value="1"/>
</dbReference>
<organism evidence="6 7">
    <name type="scientific">Pontiella agarivorans</name>
    <dbReference type="NCBI Taxonomy" id="3038953"/>
    <lineage>
        <taxon>Bacteria</taxon>
        <taxon>Pseudomonadati</taxon>
        <taxon>Kiritimatiellota</taxon>
        <taxon>Kiritimatiellia</taxon>
        <taxon>Kiritimatiellales</taxon>
        <taxon>Pontiellaceae</taxon>
        <taxon>Pontiella</taxon>
    </lineage>
</organism>
<evidence type="ECO:0000256" key="2">
    <source>
        <dbReference type="ARBA" id="ARBA00008854"/>
    </source>
</evidence>
<dbReference type="Proteomes" id="UP001290861">
    <property type="component" value="Unassembled WGS sequence"/>
</dbReference>
<evidence type="ECO:0000256" key="1">
    <source>
        <dbReference type="ARBA" id="ARBA00004167"/>
    </source>
</evidence>
<evidence type="ECO:0000256" key="3">
    <source>
        <dbReference type="ARBA" id="ARBA00022692"/>
    </source>
</evidence>
<evidence type="ECO:0000313" key="6">
    <source>
        <dbReference type="EMBL" id="MDZ8119557.1"/>
    </source>
</evidence>
<dbReference type="InterPro" id="IPR007156">
    <property type="entry name" value="MamQ_LemA"/>
</dbReference>
<comment type="subcellular location">
    <subcellularLocation>
        <location evidence="1">Membrane</location>
        <topology evidence="1">Single-pass membrane protein</topology>
    </subcellularLocation>
</comment>
<name>A0ABU5MZE5_9BACT</name>
<dbReference type="Gene3D" id="1.20.1440.20">
    <property type="entry name" value="LemA-like domain"/>
    <property type="match status" value="1"/>
</dbReference>
<dbReference type="InterPro" id="IPR023353">
    <property type="entry name" value="LemA-like_dom_sf"/>
</dbReference>
<comment type="caution">
    <text evidence="6">The sequence shown here is derived from an EMBL/GenBank/DDBJ whole genome shotgun (WGS) entry which is preliminary data.</text>
</comment>
<reference evidence="6 7" key="1">
    <citation type="journal article" date="2024" name="Appl. Environ. Microbiol.">
        <title>Pontiella agarivorans sp. nov., a novel marine anaerobic bacterium capable of degrading macroalgal polysaccharides and fixing nitrogen.</title>
        <authorList>
            <person name="Liu N."/>
            <person name="Kivenson V."/>
            <person name="Peng X."/>
            <person name="Cui Z."/>
            <person name="Lankiewicz T.S."/>
            <person name="Gosselin K.M."/>
            <person name="English C.J."/>
            <person name="Blair E.M."/>
            <person name="O'Malley M.A."/>
            <person name="Valentine D.L."/>
        </authorList>
    </citation>
    <scope>NUCLEOTIDE SEQUENCE [LARGE SCALE GENOMIC DNA]</scope>
    <source>
        <strain evidence="6 7">NLcol2</strain>
    </source>
</reference>
<dbReference type="PANTHER" id="PTHR34478">
    <property type="entry name" value="PROTEIN LEMA"/>
    <property type="match status" value="1"/>
</dbReference>
<accession>A0ABU5MZE5</accession>
<sequence length="186" mass="21364">MLVLIPFLLISLIPVIWAIATYNTLVALRNHISESWSDVDTELQRRYELIPNLVETVKGYARHEQETLEQVITLRNQCHADHGSIDHQAGTEKQLVAGVQRLMAIAEDYPDLKADRNFLQLQQELVNTEDRIQAARRFYNGNVRDYRNKCEAFPSSLIANGFDFKPRDFFNVNPAVREAPAVKLKT</sequence>
<dbReference type="RefSeq" id="WP_322609348.1">
    <property type="nucleotide sequence ID" value="NZ_JARVCO010000012.1"/>
</dbReference>
<evidence type="ECO:0000256" key="4">
    <source>
        <dbReference type="ARBA" id="ARBA00022989"/>
    </source>
</evidence>
<keyword evidence="3" id="KW-0812">Transmembrane</keyword>
<dbReference type="EMBL" id="JARVCO010000012">
    <property type="protein sequence ID" value="MDZ8119557.1"/>
    <property type="molecule type" value="Genomic_DNA"/>
</dbReference>